<evidence type="ECO:0000313" key="2">
    <source>
        <dbReference type="EMBL" id="EOA94507.1"/>
    </source>
</evidence>
<reference evidence="3" key="1">
    <citation type="journal article" date="2013" name="Nat. Genet.">
        <title>The duck genome and transcriptome provide insight into an avian influenza virus reservoir species.</title>
        <authorList>
            <person name="Huang Y."/>
            <person name="Li Y."/>
            <person name="Burt D.W."/>
            <person name="Chen H."/>
            <person name="Zhang Y."/>
            <person name="Qian W."/>
            <person name="Kim H."/>
            <person name="Gan S."/>
            <person name="Zhao Y."/>
            <person name="Li J."/>
            <person name="Yi K."/>
            <person name="Feng H."/>
            <person name="Zhu P."/>
            <person name="Li B."/>
            <person name="Liu Q."/>
            <person name="Fairley S."/>
            <person name="Magor K.E."/>
            <person name="Du Z."/>
            <person name="Hu X."/>
            <person name="Goodman L."/>
            <person name="Tafer H."/>
            <person name="Vignal A."/>
            <person name="Lee T."/>
            <person name="Kim K.W."/>
            <person name="Sheng Z."/>
            <person name="An Y."/>
            <person name="Searle S."/>
            <person name="Herrero J."/>
            <person name="Groenen M.A."/>
            <person name="Crooijmans R.P."/>
            <person name="Faraut T."/>
            <person name="Cai Q."/>
            <person name="Webster R.G."/>
            <person name="Aldridge J.R."/>
            <person name="Warren W.C."/>
            <person name="Bartschat S."/>
            <person name="Kehr S."/>
            <person name="Marz M."/>
            <person name="Stadler P.F."/>
            <person name="Smith J."/>
            <person name="Kraus R.H."/>
            <person name="Zhao Y."/>
            <person name="Ren L."/>
            <person name="Fei J."/>
            <person name="Morisson M."/>
            <person name="Kaiser P."/>
            <person name="Griffin D.K."/>
            <person name="Rao M."/>
            <person name="Pitel F."/>
            <person name="Wang J."/>
            <person name="Li N."/>
        </authorList>
    </citation>
    <scope>NUCLEOTIDE SEQUENCE [LARGE SCALE GENOMIC DNA]</scope>
</reference>
<proteinExistence type="predicted"/>
<dbReference type="AlphaFoldDB" id="R0L2L6"/>
<keyword evidence="3" id="KW-1185">Reference proteome</keyword>
<dbReference type="EMBL" id="KB744722">
    <property type="protein sequence ID" value="EOA94507.1"/>
    <property type="molecule type" value="Genomic_DNA"/>
</dbReference>
<name>R0L2L6_ANAPL</name>
<feature type="chain" id="PRO_5004343569" evidence="1">
    <location>
        <begin position="19"/>
        <end position="492"/>
    </location>
</feature>
<protein>
    <submittedName>
        <fullName evidence="2">Uncharacterized protein</fullName>
    </submittedName>
</protein>
<evidence type="ECO:0000256" key="1">
    <source>
        <dbReference type="SAM" id="SignalP"/>
    </source>
</evidence>
<accession>R0L2L6</accession>
<feature type="signal peptide" evidence="1">
    <location>
        <begin position="1"/>
        <end position="18"/>
    </location>
</feature>
<dbReference type="Proteomes" id="UP000296049">
    <property type="component" value="Unassembled WGS sequence"/>
</dbReference>
<gene>
    <name evidence="2" type="ORF">Anapl_08647</name>
</gene>
<sequence length="492" mass="54178">MTAAALSCWLLGPPGLLGGACRSSACTGREATRGAVKEPRAQKFCVRHEPETSSPLGVLLSAPPGAQPCSSPPWALLPKVCSLGKKVCFLTSGTCEREPLFVSKMESANLEAKYRLSLTEEYSSSKVSAGCQTRFIQMIVKFLRKLLLSSHSNRVISRSTKIRLKDTWKYRISPRSSARGMHESTALCFDLGKPFVLWLLTTAISPQIAVRRQERFQADVWGQVKVKVVYCFQALALEVNAELCCEQLQNRGNNKLVKNSPLHALLSNAGENNAAISALLMLRQHPVLQKGDKEPLVCEEGEHAMDSLIQRLWELRKDIRHTPLILVPGHPSAWSSSGRGCRNEEGPQVAMWLKYTWAVIAETGFTSRPVRGKSVCFLAPALSFASRYSRLKFHIPVSGCCFYARLEQEQVQNIMLPWMTKRQWQRTNASLSHTAAAGYVLDISSGSVPAVCSDPPARRAALSRGTQQFWPVCTCHRCLPAAAVAAVSDQAA</sequence>
<evidence type="ECO:0000313" key="3">
    <source>
        <dbReference type="Proteomes" id="UP000296049"/>
    </source>
</evidence>
<organism evidence="2 3">
    <name type="scientific">Anas platyrhynchos</name>
    <name type="common">Mallard</name>
    <name type="synonym">Anas boschas</name>
    <dbReference type="NCBI Taxonomy" id="8839"/>
    <lineage>
        <taxon>Eukaryota</taxon>
        <taxon>Metazoa</taxon>
        <taxon>Chordata</taxon>
        <taxon>Craniata</taxon>
        <taxon>Vertebrata</taxon>
        <taxon>Euteleostomi</taxon>
        <taxon>Archelosauria</taxon>
        <taxon>Archosauria</taxon>
        <taxon>Dinosauria</taxon>
        <taxon>Saurischia</taxon>
        <taxon>Theropoda</taxon>
        <taxon>Coelurosauria</taxon>
        <taxon>Aves</taxon>
        <taxon>Neognathae</taxon>
        <taxon>Galloanserae</taxon>
        <taxon>Anseriformes</taxon>
        <taxon>Anatidae</taxon>
        <taxon>Anatinae</taxon>
        <taxon>Anas</taxon>
    </lineage>
</organism>
<keyword evidence="1" id="KW-0732">Signal</keyword>